<feature type="chain" id="PRO_5009254177" description="CopC domain-containing protein" evidence="7">
    <location>
        <begin position="36"/>
        <end position="217"/>
    </location>
</feature>
<dbReference type="RefSeq" id="WP_083371203.1">
    <property type="nucleotide sequence ID" value="NZ_LT629776.1"/>
</dbReference>
<dbReference type="GO" id="GO:0042597">
    <property type="term" value="C:periplasmic space"/>
    <property type="evidence" value="ECO:0007669"/>
    <property type="project" value="InterPro"/>
</dbReference>
<comment type="subcellular location">
    <subcellularLocation>
        <location evidence="1">Cell envelope</location>
    </subcellularLocation>
</comment>
<gene>
    <name evidence="9" type="ORF">SAMN04489860_0150</name>
</gene>
<dbReference type="GO" id="GO:0046688">
    <property type="term" value="P:response to copper ion"/>
    <property type="evidence" value="ECO:0007669"/>
    <property type="project" value="InterPro"/>
</dbReference>
<dbReference type="PROSITE" id="PS51318">
    <property type="entry name" value="TAT"/>
    <property type="match status" value="1"/>
</dbReference>
<dbReference type="Gene3D" id="2.60.40.1220">
    <property type="match status" value="1"/>
</dbReference>
<dbReference type="EMBL" id="LT629776">
    <property type="protein sequence ID" value="SDR82270.1"/>
    <property type="molecule type" value="Genomic_DNA"/>
</dbReference>
<evidence type="ECO:0000256" key="1">
    <source>
        <dbReference type="ARBA" id="ARBA00004196"/>
    </source>
</evidence>
<dbReference type="InterPro" id="IPR014756">
    <property type="entry name" value="Ig_E-set"/>
</dbReference>
<dbReference type="AlphaFoldDB" id="A0A1H1M6I7"/>
<name>A0A1H1M6I7_9CELL</name>
<keyword evidence="6" id="KW-1133">Transmembrane helix</keyword>
<keyword evidence="6" id="KW-0472">Membrane</keyword>
<dbReference type="eggNOG" id="COG2372">
    <property type="taxonomic scope" value="Bacteria"/>
</dbReference>
<reference evidence="9 10" key="1">
    <citation type="submission" date="2016-10" db="EMBL/GenBank/DDBJ databases">
        <authorList>
            <person name="de Groot N.N."/>
        </authorList>
    </citation>
    <scope>NUCLEOTIDE SEQUENCE [LARGE SCALE GENOMIC DNA]</scope>
    <source>
        <strain evidence="9 10">DSM 22126</strain>
    </source>
</reference>
<feature type="compositionally biased region" description="Low complexity" evidence="5">
    <location>
        <begin position="161"/>
        <end position="170"/>
    </location>
</feature>
<keyword evidence="6" id="KW-0812">Transmembrane</keyword>
<dbReference type="InterPro" id="IPR007348">
    <property type="entry name" value="CopC_dom"/>
</dbReference>
<dbReference type="PANTHER" id="PTHR34820:SF4">
    <property type="entry name" value="INNER MEMBRANE PROTEIN YEBZ"/>
    <property type="match status" value="1"/>
</dbReference>
<dbReference type="SUPFAM" id="SSF81296">
    <property type="entry name" value="E set domains"/>
    <property type="match status" value="1"/>
</dbReference>
<keyword evidence="3 7" id="KW-0732">Signal</keyword>
<dbReference type="STRING" id="545619.SAMN04489860_0150"/>
<feature type="signal peptide" evidence="7">
    <location>
        <begin position="1"/>
        <end position="35"/>
    </location>
</feature>
<sequence>MSASRSARSRRALRPFAAIATALAAAVLLAAPAAAHDTITGTSPEDGATLTEVPSEIALTFSSEPLEVSPEVVVTDESGAVVTDTTPTVDGFDVLQPLPEDLTSGTYDVAWRVVSSDGHPIDGSFSFDLDVPEVEGTTDESAEATTEADDAATSDAEATETDTASASITAVDGEDGSDDGTPWGLIAGAAGLVALIVAVVVLAVRRARDPNGPAGQH</sequence>
<keyword evidence="2" id="KW-0479">Metal-binding</keyword>
<feature type="transmembrane region" description="Helical" evidence="6">
    <location>
        <begin position="183"/>
        <end position="204"/>
    </location>
</feature>
<dbReference type="GO" id="GO:0005507">
    <property type="term" value="F:copper ion binding"/>
    <property type="evidence" value="ECO:0007669"/>
    <property type="project" value="InterPro"/>
</dbReference>
<proteinExistence type="predicted"/>
<dbReference type="GO" id="GO:0006825">
    <property type="term" value="P:copper ion transport"/>
    <property type="evidence" value="ECO:0007669"/>
    <property type="project" value="InterPro"/>
</dbReference>
<dbReference type="GO" id="GO:0030313">
    <property type="term" value="C:cell envelope"/>
    <property type="evidence" value="ECO:0007669"/>
    <property type="project" value="UniProtKB-SubCell"/>
</dbReference>
<evidence type="ECO:0000313" key="10">
    <source>
        <dbReference type="Proteomes" id="UP000185663"/>
    </source>
</evidence>
<evidence type="ECO:0000313" key="9">
    <source>
        <dbReference type="EMBL" id="SDR82270.1"/>
    </source>
</evidence>
<dbReference type="GO" id="GO:0005886">
    <property type="term" value="C:plasma membrane"/>
    <property type="evidence" value="ECO:0007669"/>
    <property type="project" value="TreeGrafter"/>
</dbReference>
<dbReference type="InterPro" id="IPR006311">
    <property type="entry name" value="TAT_signal"/>
</dbReference>
<evidence type="ECO:0000256" key="7">
    <source>
        <dbReference type="SAM" id="SignalP"/>
    </source>
</evidence>
<feature type="domain" description="CopC" evidence="8">
    <location>
        <begin position="36"/>
        <end position="128"/>
    </location>
</feature>
<dbReference type="InterPro" id="IPR014755">
    <property type="entry name" value="Cu-Rt/internalin_Ig-like"/>
</dbReference>
<feature type="region of interest" description="Disordered" evidence="5">
    <location>
        <begin position="124"/>
        <end position="176"/>
    </location>
</feature>
<evidence type="ECO:0000256" key="4">
    <source>
        <dbReference type="ARBA" id="ARBA00023008"/>
    </source>
</evidence>
<dbReference type="OrthoDB" id="5242236at2"/>
<dbReference type="PANTHER" id="PTHR34820">
    <property type="entry name" value="INNER MEMBRANE PROTEIN YEBZ"/>
    <property type="match status" value="1"/>
</dbReference>
<organism evidence="9 10">
    <name type="scientific">Paraoerskovia marina</name>
    <dbReference type="NCBI Taxonomy" id="545619"/>
    <lineage>
        <taxon>Bacteria</taxon>
        <taxon>Bacillati</taxon>
        <taxon>Actinomycetota</taxon>
        <taxon>Actinomycetes</taxon>
        <taxon>Micrococcales</taxon>
        <taxon>Cellulomonadaceae</taxon>
        <taxon>Paraoerskovia</taxon>
    </lineage>
</organism>
<keyword evidence="10" id="KW-1185">Reference proteome</keyword>
<evidence type="ECO:0000259" key="8">
    <source>
        <dbReference type="Pfam" id="PF04234"/>
    </source>
</evidence>
<feature type="compositionally biased region" description="Acidic residues" evidence="5">
    <location>
        <begin position="130"/>
        <end position="160"/>
    </location>
</feature>
<evidence type="ECO:0000256" key="5">
    <source>
        <dbReference type="SAM" id="MobiDB-lite"/>
    </source>
</evidence>
<protein>
    <recommendedName>
        <fullName evidence="8">CopC domain-containing protein</fullName>
    </recommendedName>
</protein>
<dbReference type="InterPro" id="IPR032694">
    <property type="entry name" value="CopC/D"/>
</dbReference>
<accession>A0A1H1M6I7</accession>
<evidence type="ECO:0000256" key="3">
    <source>
        <dbReference type="ARBA" id="ARBA00022729"/>
    </source>
</evidence>
<dbReference type="Proteomes" id="UP000185663">
    <property type="component" value="Chromosome I"/>
</dbReference>
<evidence type="ECO:0000256" key="6">
    <source>
        <dbReference type="SAM" id="Phobius"/>
    </source>
</evidence>
<keyword evidence="4" id="KW-0186">Copper</keyword>
<dbReference type="Pfam" id="PF04234">
    <property type="entry name" value="CopC"/>
    <property type="match status" value="1"/>
</dbReference>
<evidence type="ECO:0000256" key="2">
    <source>
        <dbReference type="ARBA" id="ARBA00022723"/>
    </source>
</evidence>